<feature type="transmembrane region" description="Helical" evidence="7">
    <location>
        <begin position="137"/>
        <end position="160"/>
    </location>
</feature>
<evidence type="ECO:0000313" key="9">
    <source>
        <dbReference type="EMBL" id="HCE17188.1"/>
    </source>
</evidence>
<dbReference type="GO" id="GO:0005886">
    <property type="term" value="C:plasma membrane"/>
    <property type="evidence" value="ECO:0007669"/>
    <property type="project" value="UniProtKB-SubCell"/>
</dbReference>
<reference evidence="9 10" key="1">
    <citation type="journal article" date="2018" name="Nat. Biotechnol.">
        <title>A standardized bacterial taxonomy based on genome phylogeny substantially revises the tree of life.</title>
        <authorList>
            <person name="Parks D.H."/>
            <person name="Chuvochina M."/>
            <person name="Waite D.W."/>
            <person name="Rinke C."/>
            <person name="Skarshewski A."/>
            <person name="Chaumeil P.A."/>
            <person name="Hugenholtz P."/>
        </authorList>
    </citation>
    <scope>NUCLEOTIDE SEQUENCE [LARGE SCALE GENOMIC DNA]</scope>
    <source>
        <strain evidence="9">UBA8781</strain>
    </source>
</reference>
<evidence type="ECO:0000256" key="2">
    <source>
        <dbReference type="ARBA" id="ARBA00022448"/>
    </source>
</evidence>
<evidence type="ECO:0000259" key="8">
    <source>
        <dbReference type="Pfam" id="PF13190"/>
    </source>
</evidence>
<dbReference type="InterPro" id="IPR002751">
    <property type="entry name" value="CbiM/NikMN"/>
</dbReference>
<dbReference type="GO" id="GO:0000041">
    <property type="term" value="P:transition metal ion transport"/>
    <property type="evidence" value="ECO:0007669"/>
    <property type="project" value="InterPro"/>
</dbReference>
<keyword evidence="2" id="KW-0813">Transport</keyword>
<evidence type="ECO:0000256" key="7">
    <source>
        <dbReference type="SAM" id="Phobius"/>
    </source>
</evidence>
<dbReference type="PANTHER" id="PTHR34229:SF1">
    <property type="entry name" value="METAL TRANSPORT PROTEIN HI_1621-RELATED"/>
    <property type="match status" value="1"/>
</dbReference>
<dbReference type="Pfam" id="PF13190">
    <property type="entry name" value="PDGLE"/>
    <property type="match status" value="1"/>
</dbReference>
<feature type="transmembrane region" description="Helical" evidence="7">
    <location>
        <begin position="40"/>
        <end position="60"/>
    </location>
</feature>
<evidence type="ECO:0000313" key="10">
    <source>
        <dbReference type="Proteomes" id="UP000264141"/>
    </source>
</evidence>
<feature type="transmembrane region" description="Helical" evidence="7">
    <location>
        <begin position="214"/>
        <end position="238"/>
    </location>
</feature>
<keyword evidence="6 7" id="KW-0472">Membrane</keyword>
<feature type="transmembrane region" description="Helical" evidence="7">
    <location>
        <begin position="278"/>
        <end position="301"/>
    </location>
</feature>
<gene>
    <name evidence="9" type="ORF">DEQ80_04950</name>
</gene>
<feature type="transmembrane region" description="Helical" evidence="7">
    <location>
        <begin position="103"/>
        <end position="125"/>
    </location>
</feature>
<dbReference type="OrthoDB" id="5395048at2"/>
<feature type="transmembrane region" description="Helical" evidence="7">
    <location>
        <begin position="180"/>
        <end position="202"/>
    </location>
</feature>
<dbReference type="AlphaFoldDB" id="A0A3D1JHE5"/>
<dbReference type="STRING" id="229919.GCA_001050195_02052"/>
<name>A0A3D1JHE5_9CHLR</name>
<sequence>MHIPDGFLSIPVAIILWILSIALIAIAFRRVSSDLGEREVPVMGVLAAAIFAGQMLNFSVTGGTSGHLLGAALATILLGPWASILVLTCVVGIQALIFQDGGLVVLGANIFNMAIVGSFVAYAVVRLFQRLSGGRRWGIIGGSFAAGWASIFIAALACALELALSGTSPANIAVPAMGGIHALIGIGEGLITLGAVTLVLAARPDLLKSGQEHARATVWVWVTGGLITLVLAVLSPLASSHPDGLEWVAEQAGFLEKAREPGLSIIPDYTFPGISNEAVATILAGIVGSLLVLAVALLVAYSRRRKST</sequence>
<feature type="transmembrane region" description="Helical" evidence="7">
    <location>
        <begin position="7"/>
        <end position="28"/>
    </location>
</feature>
<dbReference type="Pfam" id="PF01891">
    <property type="entry name" value="CbiM"/>
    <property type="match status" value="1"/>
</dbReference>
<keyword evidence="5 7" id="KW-1133">Transmembrane helix</keyword>
<evidence type="ECO:0000256" key="3">
    <source>
        <dbReference type="ARBA" id="ARBA00022475"/>
    </source>
</evidence>
<feature type="domain" description="PDGLE" evidence="8">
    <location>
        <begin position="219"/>
        <end position="302"/>
    </location>
</feature>
<comment type="subcellular location">
    <subcellularLocation>
        <location evidence="1">Cell membrane</location>
        <topology evidence="1">Multi-pass membrane protein</topology>
    </subcellularLocation>
</comment>
<dbReference type="Proteomes" id="UP000264141">
    <property type="component" value="Unassembled WGS sequence"/>
</dbReference>
<organism evidence="9 10">
    <name type="scientific">Anaerolinea thermolimosa</name>
    <dbReference type="NCBI Taxonomy" id="229919"/>
    <lineage>
        <taxon>Bacteria</taxon>
        <taxon>Bacillati</taxon>
        <taxon>Chloroflexota</taxon>
        <taxon>Anaerolineae</taxon>
        <taxon>Anaerolineales</taxon>
        <taxon>Anaerolineaceae</taxon>
        <taxon>Anaerolinea</taxon>
    </lineage>
</organism>
<evidence type="ECO:0000256" key="4">
    <source>
        <dbReference type="ARBA" id="ARBA00022692"/>
    </source>
</evidence>
<feature type="transmembrane region" description="Helical" evidence="7">
    <location>
        <begin position="72"/>
        <end position="97"/>
    </location>
</feature>
<dbReference type="Gene3D" id="1.10.1760.20">
    <property type="match status" value="1"/>
</dbReference>
<evidence type="ECO:0000256" key="1">
    <source>
        <dbReference type="ARBA" id="ARBA00004651"/>
    </source>
</evidence>
<dbReference type="EMBL" id="DPBP01000022">
    <property type="protein sequence ID" value="HCE17188.1"/>
    <property type="molecule type" value="Genomic_DNA"/>
</dbReference>
<keyword evidence="4 7" id="KW-0812">Transmembrane</keyword>
<comment type="caution">
    <text evidence="9">The sequence shown here is derived from an EMBL/GenBank/DDBJ whole genome shotgun (WGS) entry which is preliminary data.</text>
</comment>
<dbReference type="InterPro" id="IPR025937">
    <property type="entry name" value="PDGLE_dom"/>
</dbReference>
<dbReference type="PANTHER" id="PTHR34229">
    <property type="entry name" value="METAL TRANSPORT PROTEIN HI_1621-RELATED"/>
    <property type="match status" value="1"/>
</dbReference>
<evidence type="ECO:0000256" key="6">
    <source>
        <dbReference type="ARBA" id="ARBA00023136"/>
    </source>
</evidence>
<proteinExistence type="predicted"/>
<accession>A0A3D1JHE5</accession>
<evidence type="ECO:0000256" key="5">
    <source>
        <dbReference type="ARBA" id="ARBA00022989"/>
    </source>
</evidence>
<protein>
    <submittedName>
        <fullName evidence="9">Cobalamin biosynthesis protein CbiM</fullName>
    </submittedName>
</protein>
<keyword evidence="3" id="KW-1003">Cell membrane</keyword>